<comment type="similarity">
    <text evidence="2">Belongs to the binding-protein-dependent transport system permease family. HisMQ subfamily.</text>
</comment>
<dbReference type="SUPFAM" id="SSF161098">
    <property type="entry name" value="MetI-like"/>
    <property type="match status" value="1"/>
</dbReference>
<comment type="subcellular location">
    <subcellularLocation>
        <location evidence="1">Cell inner membrane</location>
        <topology evidence="1">Multi-pass membrane protein</topology>
    </subcellularLocation>
    <subcellularLocation>
        <location evidence="8">Cell membrane</location>
        <topology evidence="8">Multi-pass membrane protein</topology>
    </subcellularLocation>
</comment>
<organism evidence="10 11">
    <name type="scientific">Pandoraea anhela</name>
    <dbReference type="NCBI Taxonomy" id="2508295"/>
    <lineage>
        <taxon>Bacteria</taxon>
        <taxon>Pseudomonadati</taxon>
        <taxon>Pseudomonadota</taxon>
        <taxon>Betaproteobacteria</taxon>
        <taxon>Burkholderiales</taxon>
        <taxon>Burkholderiaceae</taxon>
        <taxon>Pandoraea</taxon>
    </lineage>
</organism>
<dbReference type="CDD" id="cd06261">
    <property type="entry name" value="TM_PBP2"/>
    <property type="match status" value="1"/>
</dbReference>
<dbReference type="NCBIfam" id="TIGR01726">
    <property type="entry name" value="HEQRo_perm_3TM"/>
    <property type="match status" value="1"/>
</dbReference>
<dbReference type="GO" id="GO:0022857">
    <property type="term" value="F:transmembrane transporter activity"/>
    <property type="evidence" value="ECO:0007669"/>
    <property type="project" value="InterPro"/>
</dbReference>
<keyword evidence="7 8" id="KW-0472">Membrane</keyword>
<evidence type="ECO:0000256" key="3">
    <source>
        <dbReference type="ARBA" id="ARBA00022448"/>
    </source>
</evidence>
<feature type="transmembrane region" description="Helical" evidence="8">
    <location>
        <begin position="22"/>
        <end position="43"/>
    </location>
</feature>
<evidence type="ECO:0000313" key="10">
    <source>
        <dbReference type="EMBL" id="VVE57119.1"/>
    </source>
</evidence>
<keyword evidence="5 8" id="KW-0812">Transmembrane</keyword>
<name>A0A5E4Z7I9_9BURK</name>
<dbReference type="InterPro" id="IPR043429">
    <property type="entry name" value="ArtM/GltK/GlnP/TcyL/YhdX-like"/>
</dbReference>
<evidence type="ECO:0000259" key="9">
    <source>
        <dbReference type="PROSITE" id="PS50928"/>
    </source>
</evidence>
<dbReference type="Proteomes" id="UP000406256">
    <property type="component" value="Unassembled WGS sequence"/>
</dbReference>
<dbReference type="GO" id="GO:0043190">
    <property type="term" value="C:ATP-binding cassette (ABC) transporter complex"/>
    <property type="evidence" value="ECO:0007669"/>
    <property type="project" value="InterPro"/>
</dbReference>
<dbReference type="OrthoDB" id="6534575at2"/>
<feature type="transmembrane region" description="Helical" evidence="8">
    <location>
        <begin position="100"/>
        <end position="119"/>
    </location>
</feature>
<dbReference type="EMBL" id="CABPSB010000037">
    <property type="protein sequence ID" value="VVE57119.1"/>
    <property type="molecule type" value="Genomic_DNA"/>
</dbReference>
<evidence type="ECO:0000256" key="1">
    <source>
        <dbReference type="ARBA" id="ARBA00004429"/>
    </source>
</evidence>
<dbReference type="AlphaFoldDB" id="A0A5E4Z7I9"/>
<proteinExistence type="inferred from homology"/>
<evidence type="ECO:0000256" key="6">
    <source>
        <dbReference type="ARBA" id="ARBA00022989"/>
    </source>
</evidence>
<evidence type="ECO:0000313" key="11">
    <source>
        <dbReference type="Proteomes" id="UP000406256"/>
    </source>
</evidence>
<feature type="domain" description="ABC transmembrane type-1" evidence="9">
    <location>
        <begin position="22"/>
        <end position="222"/>
    </location>
</feature>
<keyword evidence="3 8" id="KW-0813">Transport</keyword>
<keyword evidence="11" id="KW-1185">Reference proteome</keyword>
<dbReference type="InterPro" id="IPR000515">
    <property type="entry name" value="MetI-like"/>
</dbReference>
<dbReference type="InterPro" id="IPR035906">
    <property type="entry name" value="MetI-like_sf"/>
</dbReference>
<dbReference type="Pfam" id="PF00528">
    <property type="entry name" value="BPD_transp_1"/>
    <property type="match status" value="1"/>
</dbReference>
<sequence>MGFLFEQTTDGNTYFSWLMNGLLWTVSLWVTAGVAAFVLGVLVGSLRTAPSRALQIIGRCYVQIFRNIPLIVQAFLWYFVFPEVVPTAFGDYIKSVPPPWASFIPALIALSLYTGSRVAEQIRAGIKALPDGQLKAGHALGMSTFQSYRLLLIPQALRITVPTLTSEALGLLKNTSVALTIGLLELTAQAQQINEFTFKTFGAFGSATIIYLVTALVVYQVAALVERSVEIPGSGESVRR</sequence>
<accession>A0A5E4Z7I9</accession>
<dbReference type="RefSeq" id="WP_150671597.1">
    <property type="nucleotide sequence ID" value="NZ_CABPSB010000037.1"/>
</dbReference>
<evidence type="ECO:0000256" key="2">
    <source>
        <dbReference type="ARBA" id="ARBA00010072"/>
    </source>
</evidence>
<evidence type="ECO:0000256" key="5">
    <source>
        <dbReference type="ARBA" id="ARBA00022692"/>
    </source>
</evidence>
<protein>
    <submittedName>
        <fullName evidence="10">Glutamate ABC transporter permease</fullName>
    </submittedName>
</protein>
<evidence type="ECO:0000256" key="8">
    <source>
        <dbReference type="RuleBase" id="RU363032"/>
    </source>
</evidence>
<gene>
    <name evidence="10" type="ORF">PAN31108_05166</name>
</gene>
<dbReference type="PANTHER" id="PTHR30614:SF42">
    <property type="entry name" value="GLUTAMATE_ASPARTATE IMPORT PERMEASE PROTEIN GLTJ"/>
    <property type="match status" value="1"/>
</dbReference>
<dbReference type="Gene3D" id="1.10.3720.10">
    <property type="entry name" value="MetI-like"/>
    <property type="match status" value="1"/>
</dbReference>
<dbReference type="GO" id="GO:0006865">
    <property type="term" value="P:amino acid transport"/>
    <property type="evidence" value="ECO:0007669"/>
    <property type="project" value="TreeGrafter"/>
</dbReference>
<feature type="transmembrane region" description="Helical" evidence="8">
    <location>
        <begin position="201"/>
        <end position="222"/>
    </location>
</feature>
<dbReference type="PANTHER" id="PTHR30614">
    <property type="entry name" value="MEMBRANE COMPONENT OF AMINO ACID ABC TRANSPORTER"/>
    <property type="match status" value="1"/>
</dbReference>
<feature type="transmembrane region" description="Helical" evidence="8">
    <location>
        <begin position="64"/>
        <end position="80"/>
    </location>
</feature>
<dbReference type="PROSITE" id="PS50928">
    <property type="entry name" value="ABC_TM1"/>
    <property type="match status" value="1"/>
</dbReference>
<keyword evidence="6 8" id="KW-1133">Transmembrane helix</keyword>
<evidence type="ECO:0000256" key="4">
    <source>
        <dbReference type="ARBA" id="ARBA00022475"/>
    </source>
</evidence>
<dbReference type="InterPro" id="IPR010065">
    <property type="entry name" value="AA_ABC_transptr_permease_3TM"/>
</dbReference>
<keyword evidence="4" id="KW-1003">Cell membrane</keyword>
<evidence type="ECO:0000256" key="7">
    <source>
        <dbReference type="ARBA" id="ARBA00023136"/>
    </source>
</evidence>
<reference evidence="10 11" key="1">
    <citation type="submission" date="2019-08" db="EMBL/GenBank/DDBJ databases">
        <authorList>
            <person name="Peeters C."/>
        </authorList>
    </citation>
    <scope>NUCLEOTIDE SEQUENCE [LARGE SCALE GENOMIC DNA]</scope>
    <source>
        <strain evidence="10 11">LMG 31108</strain>
    </source>
</reference>